<accession>A0AA38J394</accession>
<sequence>MSHNVKRRNWVFVFDETIRDETERNYVLTVHIVDFSGFFRTILVFTVSPLLTPIFGLLFRMNLGYYKSDLETFRGRILRKRQLLLDKINDAQNGGRIFGNFSKKVSLLLNYGSEAWFRGTLAFNWICFIRVDYSLIKSRKSRLEILPK</sequence>
<gene>
    <name evidence="2" type="ORF">Zmor_000001</name>
</gene>
<keyword evidence="3" id="KW-1185">Reference proteome</keyword>
<dbReference type="EMBL" id="JALNTZ010000001">
    <property type="protein sequence ID" value="KAJ3664437.1"/>
    <property type="molecule type" value="Genomic_DNA"/>
</dbReference>
<evidence type="ECO:0000256" key="1">
    <source>
        <dbReference type="SAM" id="Phobius"/>
    </source>
</evidence>
<dbReference type="AlphaFoldDB" id="A0AA38J394"/>
<comment type="caution">
    <text evidence="2">The sequence shown here is derived from an EMBL/GenBank/DDBJ whole genome shotgun (WGS) entry which is preliminary data.</text>
</comment>
<name>A0AA38J394_9CUCU</name>
<keyword evidence="1" id="KW-0472">Membrane</keyword>
<dbReference type="Proteomes" id="UP001168821">
    <property type="component" value="Unassembled WGS sequence"/>
</dbReference>
<reference evidence="2" key="1">
    <citation type="journal article" date="2023" name="G3 (Bethesda)">
        <title>Whole genome assemblies of Zophobas morio and Tenebrio molitor.</title>
        <authorList>
            <person name="Kaur S."/>
            <person name="Stinson S.A."/>
            <person name="diCenzo G.C."/>
        </authorList>
    </citation>
    <scope>NUCLEOTIDE SEQUENCE</scope>
    <source>
        <strain evidence="2">QUZm001</strain>
    </source>
</reference>
<keyword evidence="1" id="KW-0812">Transmembrane</keyword>
<evidence type="ECO:0000313" key="3">
    <source>
        <dbReference type="Proteomes" id="UP001168821"/>
    </source>
</evidence>
<feature type="transmembrane region" description="Helical" evidence="1">
    <location>
        <begin position="38"/>
        <end position="59"/>
    </location>
</feature>
<keyword evidence="1" id="KW-1133">Transmembrane helix</keyword>
<evidence type="ECO:0000313" key="2">
    <source>
        <dbReference type="EMBL" id="KAJ3664437.1"/>
    </source>
</evidence>
<proteinExistence type="predicted"/>
<organism evidence="2 3">
    <name type="scientific">Zophobas morio</name>
    <dbReference type="NCBI Taxonomy" id="2755281"/>
    <lineage>
        <taxon>Eukaryota</taxon>
        <taxon>Metazoa</taxon>
        <taxon>Ecdysozoa</taxon>
        <taxon>Arthropoda</taxon>
        <taxon>Hexapoda</taxon>
        <taxon>Insecta</taxon>
        <taxon>Pterygota</taxon>
        <taxon>Neoptera</taxon>
        <taxon>Endopterygota</taxon>
        <taxon>Coleoptera</taxon>
        <taxon>Polyphaga</taxon>
        <taxon>Cucujiformia</taxon>
        <taxon>Tenebrionidae</taxon>
        <taxon>Zophobas</taxon>
    </lineage>
</organism>
<protein>
    <submittedName>
        <fullName evidence="2">Uncharacterized protein</fullName>
    </submittedName>
</protein>